<dbReference type="PROSITE" id="PS00028">
    <property type="entry name" value="ZINC_FINGER_C2H2_1"/>
    <property type="match status" value="2"/>
</dbReference>
<dbReference type="PROSITE" id="PS50048">
    <property type="entry name" value="ZN2_CY6_FUNGAL_2"/>
    <property type="match status" value="1"/>
</dbReference>
<comment type="caution">
    <text evidence="5">The sequence shown here is derived from an EMBL/GenBank/DDBJ whole genome shotgun (WGS) entry which is preliminary data.</text>
</comment>
<dbReference type="Pfam" id="PF00172">
    <property type="entry name" value="Zn_clus"/>
    <property type="match status" value="1"/>
</dbReference>
<feature type="compositionally biased region" description="Low complexity" evidence="2">
    <location>
        <begin position="171"/>
        <end position="198"/>
    </location>
</feature>
<feature type="compositionally biased region" description="Low complexity" evidence="2">
    <location>
        <begin position="283"/>
        <end position="305"/>
    </location>
</feature>
<dbReference type="Gene3D" id="4.10.240.10">
    <property type="entry name" value="Zn(2)-C6 fungal-type DNA-binding domain"/>
    <property type="match status" value="1"/>
</dbReference>
<feature type="compositionally biased region" description="Polar residues" evidence="2">
    <location>
        <begin position="218"/>
        <end position="227"/>
    </location>
</feature>
<dbReference type="SUPFAM" id="SSF57701">
    <property type="entry name" value="Zn2/Cys6 DNA-binding domain"/>
    <property type="match status" value="1"/>
</dbReference>
<organism evidence="5 6">
    <name type="scientific">Mortierella hygrophila</name>
    <dbReference type="NCBI Taxonomy" id="979708"/>
    <lineage>
        <taxon>Eukaryota</taxon>
        <taxon>Fungi</taxon>
        <taxon>Fungi incertae sedis</taxon>
        <taxon>Mucoromycota</taxon>
        <taxon>Mortierellomycotina</taxon>
        <taxon>Mortierellomycetes</taxon>
        <taxon>Mortierellales</taxon>
        <taxon>Mortierellaceae</taxon>
        <taxon>Mortierella</taxon>
    </lineage>
</organism>
<evidence type="ECO:0000256" key="2">
    <source>
        <dbReference type="SAM" id="MobiDB-lite"/>
    </source>
</evidence>
<feature type="compositionally biased region" description="Low complexity" evidence="2">
    <location>
        <begin position="36"/>
        <end position="46"/>
    </location>
</feature>
<dbReference type="EMBL" id="JAAAXW010000426">
    <property type="protein sequence ID" value="KAF9537292.1"/>
    <property type="molecule type" value="Genomic_DNA"/>
</dbReference>
<feature type="region of interest" description="Disordered" evidence="2">
    <location>
        <begin position="536"/>
        <end position="669"/>
    </location>
</feature>
<feature type="compositionally biased region" description="Basic and acidic residues" evidence="2">
    <location>
        <begin position="345"/>
        <end position="355"/>
    </location>
</feature>
<dbReference type="InterPro" id="IPR036864">
    <property type="entry name" value="Zn2-C6_fun-type_DNA-bd_sf"/>
</dbReference>
<feature type="compositionally biased region" description="Low complexity" evidence="2">
    <location>
        <begin position="577"/>
        <end position="592"/>
    </location>
</feature>
<keyword evidence="1" id="KW-0479">Metal-binding</keyword>
<feature type="compositionally biased region" description="Low complexity" evidence="2">
    <location>
        <begin position="770"/>
        <end position="793"/>
    </location>
</feature>
<dbReference type="SUPFAM" id="SSF57667">
    <property type="entry name" value="beta-beta-alpha zinc fingers"/>
    <property type="match status" value="1"/>
</dbReference>
<sequence>MPGDQAKGSIEKDLQGNSRPRTARTNDSSAPPPESSPELLPSNSSLTKPGRTPPETIASLSPPASPSASKDDEDHPSPSSSSSTSTPASASGNSKPWANPSTGSSSPSSARGPQGPRPGVYRPCARCRVKKTKCDRVKPSCSNCDKAGPEAICVYDNDEPTPGVLTFAPQASSSSSQSSSASTTTTVMSTATGATATSDQPSSVSKKELGASRKSVAQDGSSPSTIKSKGAGSTPAGGNHGNNVSTNPGAASSKSVGNGHSTRSNDKSKKVAAALSNTPSPLGATATSSSATNGGSATTTAGQGSEDIEPPQKKIKTGSGLGESNNPTMKPSPLRSSITTASVSDHPKSTSDAKKSSQPSEETVDIETVEDGVVSELSVADVNKDVKMEDATEANDESRNPNSGAGTPQATSGAAGAGTSRSKKQAKGITTSTGGGAPSRIMTDLPSAKPPAPFVIDKNQKARKWGRSSGVFQTLGGELSLPFWTSDQEMLLNEPRPFFVQRTYTLNTTPTTTGNSATATNLARIAVLNQMDNGFYNYDTPERGSTPESGESSPAPQPVLPSKKKKMKVPQRGIRKSQGGDSNSNGGSRSAGVTAGMEAMQVDDHPVSSSTPKAHSGKSLSKRKGVARAVVDEDVDNSSARSTPGPSAGTPTMTSTGSKPRPIPTRPRTFPCSFEGCTKSFMDKFHLKRHEKRHVTQVITCGVDGCTKAYDSISTMRRHQSMMHRQWKEEMEAAAAAAAASAYAARSRVDGEEDGDGDGDAGVEDDGDESTPSSPTLSATPFTAASSPMREQI</sequence>
<feature type="compositionally biased region" description="Polar residues" evidence="2">
    <location>
        <begin position="637"/>
        <end position="658"/>
    </location>
</feature>
<keyword evidence="1" id="KW-0862">Zinc</keyword>
<name>A0A9P6EX39_9FUNG</name>
<dbReference type="CDD" id="cd00067">
    <property type="entry name" value="GAL4"/>
    <property type="match status" value="1"/>
</dbReference>
<evidence type="ECO:0000256" key="1">
    <source>
        <dbReference type="PROSITE-ProRule" id="PRU00042"/>
    </source>
</evidence>
<feature type="compositionally biased region" description="Low complexity" evidence="2">
    <location>
        <begin position="77"/>
        <end position="91"/>
    </location>
</feature>
<dbReference type="Proteomes" id="UP000723463">
    <property type="component" value="Unassembled WGS sequence"/>
</dbReference>
<dbReference type="AlphaFoldDB" id="A0A9P6EX39"/>
<feature type="compositionally biased region" description="Polar residues" evidence="2">
    <location>
        <begin position="322"/>
        <end position="343"/>
    </location>
</feature>
<dbReference type="InterPro" id="IPR036236">
    <property type="entry name" value="Znf_C2H2_sf"/>
</dbReference>
<feature type="region of interest" description="Disordered" evidence="2">
    <location>
        <begin position="164"/>
        <end position="452"/>
    </location>
</feature>
<feature type="region of interest" description="Disordered" evidence="2">
    <location>
        <begin position="738"/>
        <end position="793"/>
    </location>
</feature>
<evidence type="ECO:0000259" key="4">
    <source>
        <dbReference type="PROSITE" id="PS50157"/>
    </source>
</evidence>
<dbReference type="PROSITE" id="PS50157">
    <property type="entry name" value="ZINC_FINGER_C2H2_2"/>
    <property type="match status" value="1"/>
</dbReference>
<feature type="compositionally biased region" description="Acidic residues" evidence="2">
    <location>
        <begin position="751"/>
        <end position="769"/>
    </location>
</feature>
<feature type="compositionally biased region" description="Low complexity" evidence="2">
    <location>
        <begin position="58"/>
        <end position="68"/>
    </location>
</feature>
<feature type="compositionally biased region" description="Low complexity" evidence="2">
    <location>
        <begin position="100"/>
        <end position="119"/>
    </location>
</feature>
<feature type="compositionally biased region" description="Basic residues" evidence="2">
    <location>
        <begin position="562"/>
        <end position="575"/>
    </location>
</feature>
<dbReference type="InterPro" id="IPR001138">
    <property type="entry name" value="Zn2Cys6_DnaBD"/>
</dbReference>
<feature type="domain" description="C2H2-type" evidence="4">
    <location>
        <begin position="670"/>
        <end position="699"/>
    </location>
</feature>
<feature type="compositionally biased region" description="Polar residues" evidence="2">
    <location>
        <begin position="241"/>
        <end position="262"/>
    </location>
</feature>
<protein>
    <submittedName>
        <fullName evidence="5">Uncharacterized protein</fullName>
    </submittedName>
</protein>
<dbReference type="GO" id="GO:0008270">
    <property type="term" value="F:zinc ion binding"/>
    <property type="evidence" value="ECO:0007669"/>
    <property type="project" value="UniProtKB-KW"/>
</dbReference>
<dbReference type="GO" id="GO:0000981">
    <property type="term" value="F:DNA-binding transcription factor activity, RNA polymerase II-specific"/>
    <property type="evidence" value="ECO:0007669"/>
    <property type="project" value="InterPro"/>
</dbReference>
<evidence type="ECO:0000313" key="6">
    <source>
        <dbReference type="Proteomes" id="UP000723463"/>
    </source>
</evidence>
<reference evidence="5" key="1">
    <citation type="journal article" date="2020" name="Fungal Divers.">
        <title>Resolving the Mortierellaceae phylogeny through synthesis of multi-gene phylogenetics and phylogenomics.</title>
        <authorList>
            <person name="Vandepol N."/>
            <person name="Liber J."/>
            <person name="Desiro A."/>
            <person name="Na H."/>
            <person name="Kennedy M."/>
            <person name="Barry K."/>
            <person name="Grigoriev I.V."/>
            <person name="Miller A.N."/>
            <person name="O'Donnell K."/>
            <person name="Stajich J.E."/>
            <person name="Bonito G."/>
        </authorList>
    </citation>
    <scope>NUCLEOTIDE SEQUENCE</scope>
    <source>
        <strain evidence="5">NRRL 2591</strain>
    </source>
</reference>
<dbReference type="Gene3D" id="3.30.160.60">
    <property type="entry name" value="Classic Zinc Finger"/>
    <property type="match status" value="1"/>
</dbReference>
<dbReference type="SMART" id="SM00355">
    <property type="entry name" value="ZnF_C2H2"/>
    <property type="match status" value="2"/>
</dbReference>
<evidence type="ECO:0000313" key="5">
    <source>
        <dbReference type="EMBL" id="KAF9537292.1"/>
    </source>
</evidence>
<keyword evidence="6" id="KW-1185">Reference proteome</keyword>
<proteinExistence type="predicted"/>
<feature type="domain" description="Zn(2)-C6 fungal-type" evidence="3">
    <location>
        <begin position="123"/>
        <end position="155"/>
    </location>
</feature>
<feature type="compositionally biased region" description="Low complexity" evidence="2">
    <location>
        <begin position="403"/>
        <end position="420"/>
    </location>
</feature>
<feature type="compositionally biased region" description="Polar residues" evidence="2">
    <location>
        <begin position="15"/>
        <end position="27"/>
    </location>
</feature>
<dbReference type="SMART" id="SM00066">
    <property type="entry name" value="GAL4"/>
    <property type="match status" value="1"/>
</dbReference>
<dbReference type="InterPro" id="IPR013087">
    <property type="entry name" value="Znf_C2H2_type"/>
</dbReference>
<evidence type="ECO:0000259" key="3">
    <source>
        <dbReference type="PROSITE" id="PS50048"/>
    </source>
</evidence>
<feature type="region of interest" description="Disordered" evidence="2">
    <location>
        <begin position="1"/>
        <end position="125"/>
    </location>
</feature>
<accession>A0A9P6EX39</accession>
<keyword evidence="1" id="KW-0863">Zinc-finger</keyword>
<gene>
    <name evidence="5" type="ORF">EC957_008502</name>
</gene>